<gene>
    <name evidence="3" type="ORF">ZOSMA_59G00260</name>
</gene>
<feature type="repeat" description="PPR" evidence="2">
    <location>
        <begin position="122"/>
        <end position="156"/>
    </location>
</feature>
<dbReference type="EMBL" id="LFYR01001622">
    <property type="protein sequence ID" value="KMZ60466.1"/>
    <property type="molecule type" value="Genomic_DNA"/>
</dbReference>
<dbReference type="Gene3D" id="1.25.40.10">
    <property type="entry name" value="Tetratricopeptide repeat domain"/>
    <property type="match status" value="3"/>
</dbReference>
<name>A0A0K9NUJ7_ZOSMR</name>
<evidence type="ECO:0000313" key="3">
    <source>
        <dbReference type="EMBL" id="KMZ60466.1"/>
    </source>
</evidence>
<dbReference type="InterPro" id="IPR046960">
    <property type="entry name" value="PPR_At4g14850-like_plant"/>
</dbReference>
<feature type="repeat" description="PPR" evidence="2">
    <location>
        <begin position="301"/>
        <end position="335"/>
    </location>
</feature>
<dbReference type="Pfam" id="PF20431">
    <property type="entry name" value="E_motif"/>
    <property type="match status" value="1"/>
</dbReference>
<dbReference type="GO" id="GO:0003723">
    <property type="term" value="F:RNA binding"/>
    <property type="evidence" value="ECO:0007669"/>
    <property type="project" value="InterPro"/>
</dbReference>
<keyword evidence="1" id="KW-0677">Repeat</keyword>
<organism evidence="3 4">
    <name type="scientific">Zostera marina</name>
    <name type="common">Eelgrass</name>
    <dbReference type="NCBI Taxonomy" id="29655"/>
    <lineage>
        <taxon>Eukaryota</taxon>
        <taxon>Viridiplantae</taxon>
        <taxon>Streptophyta</taxon>
        <taxon>Embryophyta</taxon>
        <taxon>Tracheophyta</taxon>
        <taxon>Spermatophyta</taxon>
        <taxon>Magnoliopsida</taxon>
        <taxon>Liliopsida</taxon>
        <taxon>Zosteraceae</taxon>
        <taxon>Zostera</taxon>
    </lineage>
</organism>
<dbReference type="Proteomes" id="UP000036987">
    <property type="component" value="Unassembled WGS sequence"/>
</dbReference>
<feature type="repeat" description="PPR" evidence="2">
    <location>
        <begin position="412"/>
        <end position="446"/>
    </location>
</feature>
<comment type="caution">
    <text evidence="3">The sequence shown here is derived from an EMBL/GenBank/DDBJ whole genome shotgun (WGS) entry which is preliminary data.</text>
</comment>
<reference evidence="4" key="1">
    <citation type="journal article" date="2016" name="Nature">
        <title>The genome of the seagrass Zostera marina reveals angiosperm adaptation to the sea.</title>
        <authorList>
            <person name="Olsen J.L."/>
            <person name="Rouze P."/>
            <person name="Verhelst B."/>
            <person name="Lin Y.-C."/>
            <person name="Bayer T."/>
            <person name="Collen J."/>
            <person name="Dattolo E."/>
            <person name="De Paoli E."/>
            <person name="Dittami S."/>
            <person name="Maumus F."/>
            <person name="Michel G."/>
            <person name="Kersting A."/>
            <person name="Lauritano C."/>
            <person name="Lohaus R."/>
            <person name="Toepel M."/>
            <person name="Tonon T."/>
            <person name="Vanneste K."/>
            <person name="Amirebrahimi M."/>
            <person name="Brakel J."/>
            <person name="Bostroem C."/>
            <person name="Chovatia M."/>
            <person name="Grimwood J."/>
            <person name="Jenkins J.W."/>
            <person name="Jueterbock A."/>
            <person name="Mraz A."/>
            <person name="Stam W.T."/>
            <person name="Tice H."/>
            <person name="Bornberg-Bauer E."/>
            <person name="Green P.J."/>
            <person name="Pearson G.A."/>
            <person name="Procaccini G."/>
            <person name="Duarte C.M."/>
            <person name="Schmutz J."/>
            <person name="Reusch T.B.H."/>
            <person name="Van de Peer Y."/>
        </authorList>
    </citation>
    <scope>NUCLEOTIDE SEQUENCE [LARGE SCALE GENOMIC DNA]</scope>
    <source>
        <strain evidence="4">cv. Finnish</strain>
    </source>
</reference>
<keyword evidence="4" id="KW-1185">Reference proteome</keyword>
<dbReference type="PANTHER" id="PTHR47926:SF436">
    <property type="entry name" value="PENTATRICOPEPTIDE REPEAT-CONTAINING PROTEIN ELI1, CHLOROPLASTIC-LIKE ISOFORM X2"/>
    <property type="match status" value="1"/>
</dbReference>
<evidence type="ECO:0000256" key="1">
    <source>
        <dbReference type="ARBA" id="ARBA00022737"/>
    </source>
</evidence>
<dbReference type="InterPro" id="IPR046848">
    <property type="entry name" value="E_motif"/>
</dbReference>
<dbReference type="PROSITE" id="PS51375">
    <property type="entry name" value="PPR"/>
    <property type="match status" value="4"/>
</dbReference>
<feature type="repeat" description="PPR" evidence="2">
    <location>
        <begin position="191"/>
        <end position="225"/>
    </location>
</feature>
<dbReference type="InterPro" id="IPR011990">
    <property type="entry name" value="TPR-like_helical_dom_sf"/>
</dbReference>
<dbReference type="Pfam" id="PF13041">
    <property type="entry name" value="PPR_2"/>
    <property type="match status" value="3"/>
</dbReference>
<dbReference type="GO" id="GO:0009451">
    <property type="term" value="P:RNA modification"/>
    <property type="evidence" value="ECO:0000318"/>
    <property type="project" value="GO_Central"/>
</dbReference>
<sequence length="625" mass="69878">MLTSPFFSILKIKRTFSSVNLPPFSDNRKLLAGILQTPVSVPHLLQTHARIFRLNVHNDNLIATRLIGRHQPHFALCILNNLHSPNIFPYNAAIRILSESSSLASSAFEVYNSLKLRDVFPNDFTFSFLLKACSRCGDVRSLWQVHGQVLKLGFGSDESVVGGLLSGYGKGVDDIFSAHKLFDEMSEKGDAGWLWTCLIAGYARMNKPDQALVLFLKMIDEGVDPTDDTMVSVLSSCSRITEIEKWIDRFSKIRSTNQRAAILGDSIDTVLIYLYGKSEERRDEGALLLFREMKSSGRRLSVVTWNAMISFYIQTGSPHDALELFDEMIRSNSNPNHVTIVSVLSACSQVGNLELGKWAHEYMNMKSSHGRRLRDALRSNTILATAFIDMYSKCGSLEAASQVFSRIMVQKDTVIFNAMITGLSINGRGKQAIQLFYQMRKLGVQPNEATFLGLLSGCVHSGLIRQGEQVFKSMHQVYSMRPNLEHYSCYVDLLGRGGRVEEAAEVIRRMGMEPNEQVWGALVGGCVTTETARSVARRVVDLDPGRSGGYVMLSNVYAGDLRWGEIAGLRGAMKEKGVRKQPGCSWISLDGSMHCFFVGCRSHHRIHDILLALQNLYNEMQHLEI</sequence>
<dbReference type="PANTHER" id="PTHR47926">
    <property type="entry name" value="PENTATRICOPEPTIDE REPEAT-CONTAINING PROTEIN"/>
    <property type="match status" value="1"/>
</dbReference>
<protein>
    <submittedName>
        <fullName evidence="3">Putative Pentatricopeptide repeat-containing protein</fullName>
    </submittedName>
</protein>
<dbReference type="Pfam" id="PF01535">
    <property type="entry name" value="PPR"/>
    <property type="match status" value="2"/>
</dbReference>
<dbReference type="NCBIfam" id="TIGR00756">
    <property type="entry name" value="PPR"/>
    <property type="match status" value="3"/>
</dbReference>
<dbReference type="OrthoDB" id="1865464at2759"/>
<evidence type="ECO:0000313" key="4">
    <source>
        <dbReference type="Proteomes" id="UP000036987"/>
    </source>
</evidence>
<accession>A0A0K9NUJ7</accession>
<dbReference type="InterPro" id="IPR002885">
    <property type="entry name" value="PPR_rpt"/>
</dbReference>
<dbReference type="FunFam" id="1.25.40.10:FF:000184">
    <property type="entry name" value="Pentatricopeptide repeat-containing protein, chloroplastic"/>
    <property type="match status" value="1"/>
</dbReference>
<dbReference type="AlphaFoldDB" id="A0A0K9NUJ7"/>
<proteinExistence type="predicted"/>
<evidence type="ECO:0000256" key="2">
    <source>
        <dbReference type="PROSITE-ProRule" id="PRU00708"/>
    </source>
</evidence>
<dbReference type="OMA" id="RLIGHYP"/>